<comment type="caution">
    <text evidence="1">The sequence shown here is derived from an EMBL/GenBank/DDBJ whole genome shotgun (WGS) entry which is preliminary data.</text>
</comment>
<gene>
    <name evidence="1" type="ORF">EV199_2930</name>
</gene>
<reference evidence="1 2" key="1">
    <citation type="submission" date="2019-02" db="EMBL/GenBank/DDBJ databases">
        <title>Genomic Encyclopedia of Type Strains, Phase IV (KMG-IV): sequencing the most valuable type-strain genomes for metagenomic binning, comparative biology and taxonomic classification.</title>
        <authorList>
            <person name="Goeker M."/>
        </authorList>
    </citation>
    <scope>NUCLEOTIDE SEQUENCE [LARGE SCALE GENOMIC DNA]</scope>
    <source>
        <strain evidence="1 2">DSM 18116</strain>
    </source>
</reference>
<dbReference type="PROSITE" id="PS51257">
    <property type="entry name" value="PROKAR_LIPOPROTEIN"/>
    <property type="match status" value="1"/>
</dbReference>
<evidence type="ECO:0000313" key="2">
    <source>
        <dbReference type="Proteomes" id="UP000293874"/>
    </source>
</evidence>
<organism evidence="1 2">
    <name type="scientific">Pseudobacter ginsenosidimutans</name>
    <dbReference type="NCBI Taxonomy" id="661488"/>
    <lineage>
        <taxon>Bacteria</taxon>
        <taxon>Pseudomonadati</taxon>
        <taxon>Bacteroidota</taxon>
        <taxon>Chitinophagia</taxon>
        <taxon>Chitinophagales</taxon>
        <taxon>Chitinophagaceae</taxon>
        <taxon>Pseudobacter</taxon>
    </lineage>
</organism>
<dbReference type="Pfam" id="PF16407">
    <property type="entry name" value="PKD_2"/>
    <property type="match status" value="1"/>
</dbReference>
<keyword evidence="2" id="KW-1185">Reference proteome</keyword>
<dbReference type="Proteomes" id="UP000293874">
    <property type="component" value="Unassembled WGS sequence"/>
</dbReference>
<sequence length="521" mass="58010">MRTIYYLFAVLLLVGCYKDKGNYEYSDLEEMDISLPFTSYEVGAGKQLTIEPIIETAIPESDIQWQWDVNFTPSNSYIGFYKFAEGKKLDHVFSLNGLMPSTGTYSIRLHAKQISSGREFYSPVTALRITSEYTGLMVLHGDDTQSDIGLLQATDFRVTEGTMPTVSIPHLYSSLNNNQKIPGKGITVVQTVTAYLYDINRARVVALTDAGAAWISYADFSKLGTWNDMFMPGVNAGQPQSIQPQGQVVYAVDGGQLFGRVNGSYEVFPVPLPAAQGYYAATPFFEVGTNARVQGFFFDKNTRGFVTCTNTNNFVQFTDKVTSGISQVVTAKYFNMAAMNADLVYVDRGARQAHYLAVMKEANGNKYLAELDWSASNDVDIPFAKYDMQVLPNINDAIFHAFGNNQVAMCYYATPTKVYRYTANNNETLAGKSNELRLQNGNPIVFDGDITMMKILKPNQNPSGSLMVNYYNHNKIMLVAVYKNNQGTLYSLKLDEPTGDVISYTTYTGFNKIYDADIKGL</sequence>
<dbReference type="OrthoDB" id="1094435at2"/>
<proteinExistence type="predicted"/>
<dbReference type="EMBL" id="SGXA01000002">
    <property type="protein sequence ID" value="RZS71030.1"/>
    <property type="molecule type" value="Genomic_DNA"/>
</dbReference>
<dbReference type="InterPro" id="IPR032183">
    <property type="entry name" value="PKD-like"/>
</dbReference>
<accession>A0A4Q7MVC4</accession>
<protein>
    <submittedName>
        <fullName evidence="1">PKD family protein</fullName>
    </submittedName>
</protein>
<dbReference type="AlphaFoldDB" id="A0A4Q7MVC4"/>
<dbReference type="RefSeq" id="WP_130541568.1">
    <property type="nucleotide sequence ID" value="NZ_CP042431.1"/>
</dbReference>
<name>A0A4Q7MVC4_9BACT</name>
<evidence type="ECO:0000313" key="1">
    <source>
        <dbReference type="EMBL" id="RZS71030.1"/>
    </source>
</evidence>